<organism evidence="1 2">
    <name type="scientific">Nicotiana tabacum</name>
    <name type="common">Common tobacco</name>
    <dbReference type="NCBI Taxonomy" id="4097"/>
    <lineage>
        <taxon>Eukaryota</taxon>
        <taxon>Viridiplantae</taxon>
        <taxon>Streptophyta</taxon>
        <taxon>Embryophyta</taxon>
        <taxon>Tracheophyta</taxon>
        <taxon>Spermatophyta</taxon>
        <taxon>Magnoliopsida</taxon>
        <taxon>eudicotyledons</taxon>
        <taxon>Gunneridae</taxon>
        <taxon>Pentapetalae</taxon>
        <taxon>asterids</taxon>
        <taxon>lamiids</taxon>
        <taxon>Solanales</taxon>
        <taxon>Solanaceae</taxon>
        <taxon>Nicotianoideae</taxon>
        <taxon>Nicotianeae</taxon>
        <taxon>Nicotiana</taxon>
    </lineage>
</organism>
<keyword evidence="1" id="KW-1185">Reference proteome</keyword>
<dbReference type="Proteomes" id="UP000790787">
    <property type="component" value="Chromosome 10"/>
</dbReference>
<sequence length="244" mass="28509">MAIDMTVPWLVRDDFNVIWDEEEKFCRLLMSLNEVDDFRHHINAYNLSDLGFKRSIFTWWNGISEEDCIFKRLDRFLGNMELQQTFPSLEVTHLSKIGSNHRPMLLKCDIESSPIKKSFRFLNFWVKDNTFKDEKLKKALSNRSRATYEDIFQNIADLEEVVLVHERSSGNKNLGCHGLDGYRNTKFFHAQVNSRRKRLQLKRIQNSIVNIEQNEKLISMPTRKEVKLTALGLNGESVGGPNVL</sequence>
<reference evidence="2" key="2">
    <citation type="submission" date="2025-08" db="UniProtKB">
        <authorList>
            <consortium name="RefSeq"/>
        </authorList>
    </citation>
    <scope>IDENTIFICATION</scope>
    <source>
        <tissue evidence="2">Leaf</tissue>
    </source>
</reference>
<protein>
    <submittedName>
        <fullName evidence="2">Uncharacterized protein LOC142165184</fullName>
    </submittedName>
</protein>
<reference evidence="1" key="1">
    <citation type="journal article" date="2014" name="Nat. Commun.">
        <title>The tobacco genome sequence and its comparison with those of tomato and potato.</title>
        <authorList>
            <person name="Sierro N."/>
            <person name="Battey J.N."/>
            <person name="Ouadi S."/>
            <person name="Bakaher N."/>
            <person name="Bovet L."/>
            <person name="Willig A."/>
            <person name="Goepfert S."/>
            <person name="Peitsch M.C."/>
            <person name="Ivanov N.V."/>
        </authorList>
    </citation>
    <scope>NUCLEOTIDE SEQUENCE [LARGE SCALE GENOMIC DNA]</scope>
</reference>
<accession>A0AC58S4I8</accession>
<proteinExistence type="predicted"/>
<gene>
    <name evidence="2" type="primary">LOC142165184</name>
</gene>
<evidence type="ECO:0000313" key="2">
    <source>
        <dbReference type="RefSeq" id="XP_075079897.1"/>
    </source>
</evidence>
<dbReference type="RefSeq" id="XP_075079897.1">
    <property type="nucleotide sequence ID" value="XM_075223796.1"/>
</dbReference>
<evidence type="ECO:0000313" key="1">
    <source>
        <dbReference type="Proteomes" id="UP000790787"/>
    </source>
</evidence>
<name>A0AC58S4I8_TOBAC</name>